<evidence type="ECO:0000313" key="5">
    <source>
        <dbReference type="EMBL" id="MCP1100969.1"/>
    </source>
</evidence>
<dbReference type="InterPro" id="IPR003833">
    <property type="entry name" value="CT_C_D"/>
</dbReference>
<keyword evidence="1" id="KW-0547">Nucleotide-binding</keyword>
<feature type="domain" description="Carboxyltransferase" evidence="4">
    <location>
        <begin position="1"/>
        <end position="202"/>
    </location>
</feature>
<accession>A0ABT1E547</accession>
<dbReference type="Gene3D" id="2.40.100.10">
    <property type="entry name" value="Cyclophilin-like"/>
    <property type="match status" value="1"/>
</dbReference>
<dbReference type="Pfam" id="PF02682">
    <property type="entry name" value="CT_C_D"/>
    <property type="match status" value="1"/>
</dbReference>
<gene>
    <name evidence="5" type="primary">pxpB</name>
    <name evidence="5" type="ORF">NK125_00905</name>
</gene>
<sequence>MKYYPVGDRALLVELSKSIHEEVNNQIHELTKRIKNSRITGVVELIPAYCSVLINYNPLLIGYEELVGKVESLSFELEGTQGKKKRIHKIPCCYGARFGQDLADMEKYTGLDRDEIIKIHSSVDYKIFMLGFLPGFVYLGGLDKRLEMPRLENPRVKIYSGAVGIGGSQTGVYPLASPGGWRLIGGTPVEFYNPERERPILCNAGEYIRFVPICLDEYYDLRRQVTKGQYEVELCEEVEE</sequence>
<dbReference type="EMBL" id="JAMZFW010000001">
    <property type="protein sequence ID" value="MCP1100969.1"/>
    <property type="molecule type" value="Genomic_DNA"/>
</dbReference>
<evidence type="ECO:0000256" key="2">
    <source>
        <dbReference type="ARBA" id="ARBA00022801"/>
    </source>
</evidence>
<keyword evidence="6" id="KW-1185">Reference proteome</keyword>
<reference evidence="5 6" key="1">
    <citation type="journal article" date="2022" name="Genome Biol. Evol.">
        <title>Host diet, physiology and behaviors set the stage for Lachnospiraceae cladogenesis.</title>
        <authorList>
            <person name="Vera-Ponce De Leon A."/>
            <person name="Schneider M."/>
            <person name="Jahnes B.C."/>
            <person name="Sadowski V."/>
            <person name="Camuy-Velez L.A."/>
            <person name="Duan J."/>
            <person name="Sabree Z.L."/>
        </authorList>
    </citation>
    <scope>NUCLEOTIDE SEQUENCE [LARGE SCALE GENOMIC DNA]</scope>
    <source>
        <strain evidence="5 6">PAL113</strain>
    </source>
</reference>
<evidence type="ECO:0000259" key="4">
    <source>
        <dbReference type="SMART" id="SM00796"/>
    </source>
</evidence>
<comment type="caution">
    <text evidence="5">The sequence shown here is derived from an EMBL/GenBank/DDBJ whole genome shotgun (WGS) entry which is preliminary data.</text>
</comment>
<dbReference type="PANTHER" id="PTHR34698">
    <property type="entry name" value="5-OXOPROLINASE SUBUNIT B"/>
    <property type="match status" value="1"/>
</dbReference>
<protein>
    <submittedName>
        <fullName evidence="5">5-oxoprolinase subunit PxpB</fullName>
        <ecNumber evidence="5">3.5.2.9</ecNumber>
    </submittedName>
</protein>
<keyword evidence="2 5" id="KW-0378">Hydrolase</keyword>
<dbReference type="InterPro" id="IPR029000">
    <property type="entry name" value="Cyclophilin-like_dom_sf"/>
</dbReference>
<dbReference type="InterPro" id="IPR010016">
    <property type="entry name" value="PxpB"/>
</dbReference>
<dbReference type="NCBIfam" id="TIGR00370">
    <property type="entry name" value="5-oxoprolinase subunit PxpB"/>
    <property type="match status" value="1"/>
</dbReference>
<dbReference type="EC" id="3.5.2.9" evidence="5"/>
<evidence type="ECO:0000256" key="3">
    <source>
        <dbReference type="ARBA" id="ARBA00022840"/>
    </source>
</evidence>
<dbReference type="PANTHER" id="PTHR34698:SF2">
    <property type="entry name" value="5-OXOPROLINASE SUBUNIT B"/>
    <property type="match status" value="1"/>
</dbReference>
<organism evidence="5 6">
    <name type="scientific">Aequitasia blattaphilus</name>
    <dbReference type="NCBI Taxonomy" id="2949332"/>
    <lineage>
        <taxon>Bacteria</taxon>
        <taxon>Bacillati</taxon>
        <taxon>Bacillota</taxon>
        <taxon>Clostridia</taxon>
        <taxon>Lachnospirales</taxon>
        <taxon>Lachnospiraceae</taxon>
        <taxon>Aequitasia</taxon>
    </lineage>
</organism>
<name>A0ABT1E547_9FIRM</name>
<dbReference type="Gene3D" id="3.30.1360.40">
    <property type="match status" value="1"/>
</dbReference>
<dbReference type="SUPFAM" id="SSF160467">
    <property type="entry name" value="PH0987 N-terminal domain-like"/>
    <property type="match status" value="1"/>
</dbReference>
<evidence type="ECO:0000256" key="1">
    <source>
        <dbReference type="ARBA" id="ARBA00022741"/>
    </source>
</evidence>
<keyword evidence="3" id="KW-0067">ATP-binding</keyword>
<dbReference type="RefSeq" id="WP_262064754.1">
    <property type="nucleotide sequence ID" value="NZ_JAMXOD010000001.1"/>
</dbReference>
<dbReference type="SUPFAM" id="SSF50891">
    <property type="entry name" value="Cyclophilin-like"/>
    <property type="match status" value="1"/>
</dbReference>
<dbReference type="GO" id="GO:0017168">
    <property type="term" value="F:5-oxoprolinase (ATP-hydrolyzing) activity"/>
    <property type="evidence" value="ECO:0007669"/>
    <property type="project" value="UniProtKB-EC"/>
</dbReference>
<dbReference type="Proteomes" id="UP001523566">
    <property type="component" value="Unassembled WGS sequence"/>
</dbReference>
<proteinExistence type="predicted"/>
<dbReference type="SMART" id="SM00796">
    <property type="entry name" value="AHS1"/>
    <property type="match status" value="1"/>
</dbReference>
<evidence type="ECO:0000313" key="6">
    <source>
        <dbReference type="Proteomes" id="UP001523566"/>
    </source>
</evidence>